<keyword evidence="1" id="KW-0880">Kelch repeat</keyword>
<accession>A0A2S2NG90</accession>
<dbReference type="SUPFAM" id="SSF117281">
    <property type="entry name" value="Kelch motif"/>
    <property type="match status" value="1"/>
</dbReference>
<keyword evidence="2" id="KW-0677">Repeat</keyword>
<dbReference type="InterPro" id="IPR006652">
    <property type="entry name" value="Kelch_1"/>
</dbReference>
<dbReference type="Gene3D" id="2.120.10.80">
    <property type="entry name" value="Kelch-type beta propeller"/>
    <property type="match status" value="1"/>
</dbReference>
<evidence type="ECO:0000256" key="1">
    <source>
        <dbReference type="ARBA" id="ARBA00022441"/>
    </source>
</evidence>
<dbReference type="UniPathway" id="UPA00143"/>
<dbReference type="GO" id="GO:0016567">
    <property type="term" value="P:protein ubiquitination"/>
    <property type="evidence" value="ECO:0007669"/>
    <property type="project" value="UniProtKB-UniPathway"/>
</dbReference>
<evidence type="ECO:0000256" key="2">
    <source>
        <dbReference type="ARBA" id="ARBA00022737"/>
    </source>
</evidence>
<protein>
    <submittedName>
        <fullName evidence="3">Kelch-like protein 2</fullName>
    </submittedName>
</protein>
<proteinExistence type="predicted"/>
<name>A0A2S2NG90_SCHGA</name>
<dbReference type="Pfam" id="PF01344">
    <property type="entry name" value="Kelch_1"/>
    <property type="match status" value="2"/>
</dbReference>
<gene>
    <name evidence="3" type="primary">Klhl2_2</name>
    <name evidence="3" type="ORF">g.6979</name>
</gene>
<evidence type="ECO:0000313" key="3">
    <source>
        <dbReference type="EMBL" id="MBY16149.1"/>
    </source>
</evidence>
<reference evidence="3" key="1">
    <citation type="submission" date="2018-04" db="EMBL/GenBank/DDBJ databases">
        <title>Transcriptome of Schizaphis graminum biotype I.</title>
        <authorList>
            <person name="Scully E.D."/>
            <person name="Geib S.M."/>
            <person name="Palmer N.A."/>
            <person name="Koch K."/>
            <person name="Bradshaw J."/>
            <person name="Heng-Moss T."/>
            <person name="Sarath G."/>
        </authorList>
    </citation>
    <scope>NUCLEOTIDE SEQUENCE</scope>
</reference>
<dbReference type="SMART" id="SM00612">
    <property type="entry name" value="Kelch"/>
    <property type="match status" value="2"/>
</dbReference>
<sequence length="120" mass="13297">MSLCRSGHGVGVLNGLMYVIGGHDGPFYHKSVEVYNPDTGHWTFIADMHVCRTNPGMGVVVLHGLLYVLGGRNEFYDNVSSVEIYNPNTNTWEYMETASSNVGKIYGGVVVNKFPHFIKN</sequence>
<dbReference type="InterPro" id="IPR015915">
    <property type="entry name" value="Kelch-typ_b-propeller"/>
</dbReference>
<organism evidence="3">
    <name type="scientific">Schizaphis graminum</name>
    <name type="common">Green bug aphid</name>
    <dbReference type="NCBI Taxonomy" id="13262"/>
    <lineage>
        <taxon>Eukaryota</taxon>
        <taxon>Metazoa</taxon>
        <taxon>Ecdysozoa</taxon>
        <taxon>Arthropoda</taxon>
        <taxon>Hexapoda</taxon>
        <taxon>Insecta</taxon>
        <taxon>Pterygota</taxon>
        <taxon>Neoptera</taxon>
        <taxon>Paraneoptera</taxon>
        <taxon>Hemiptera</taxon>
        <taxon>Sternorrhyncha</taxon>
        <taxon>Aphidomorpha</taxon>
        <taxon>Aphidoidea</taxon>
        <taxon>Aphididae</taxon>
        <taxon>Aphidini</taxon>
        <taxon>Schizaphis</taxon>
    </lineage>
</organism>
<dbReference type="PANTHER" id="PTHR24412">
    <property type="entry name" value="KELCH PROTEIN"/>
    <property type="match status" value="1"/>
</dbReference>
<dbReference type="EMBL" id="GGMR01003530">
    <property type="protein sequence ID" value="MBY16149.1"/>
    <property type="molecule type" value="Transcribed_RNA"/>
</dbReference>
<dbReference type="PANTHER" id="PTHR24412:SF441">
    <property type="entry name" value="KELCH-LIKE PROTEIN 28"/>
    <property type="match status" value="1"/>
</dbReference>
<dbReference type="AlphaFoldDB" id="A0A2S2NG90"/>